<evidence type="ECO:0000259" key="1">
    <source>
        <dbReference type="Pfam" id="PF01261"/>
    </source>
</evidence>
<dbReference type="SUPFAM" id="SSF51658">
    <property type="entry name" value="Xylose isomerase-like"/>
    <property type="match status" value="1"/>
</dbReference>
<dbReference type="AlphaFoldDB" id="A0A239Q092"/>
<evidence type="ECO:0000313" key="3">
    <source>
        <dbReference type="Proteomes" id="UP000198307"/>
    </source>
</evidence>
<protein>
    <submittedName>
        <fullName evidence="2">Sugar phosphate isomerase/epimerase</fullName>
    </submittedName>
</protein>
<dbReference type="InterPro" id="IPR013022">
    <property type="entry name" value="Xyl_isomerase-like_TIM-brl"/>
</dbReference>
<dbReference type="Proteomes" id="UP000198307">
    <property type="component" value="Unassembled WGS sequence"/>
</dbReference>
<dbReference type="OrthoDB" id="256906at2"/>
<dbReference type="Gene3D" id="3.20.20.150">
    <property type="entry name" value="Divalent-metal-dependent TIM barrel enzymes"/>
    <property type="match status" value="1"/>
</dbReference>
<keyword evidence="3" id="KW-1185">Reference proteome</keyword>
<dbReference type="EMBL" id="FZQB01000013">
    <property type="protein sequence ID" value="SNT75758.1"/>
    <property type="molecule type" value="Genomic_DNA"/>
</dbReference>
<dbReference type="InterPro" id="IPR050312">
    <property type="entry name" value="IolE/XylAMocC-like"/>
</dbReference>
<sequence length="275" mass="30546">MKLGLGTYCFRWSIGHKDRVPDRPMTAMEVLDFAISQGCEVVQYADNLPLDRLSATELDALAQHAAAHDVALELGTQAFNAPQVDLYLDIAGTIDARILRIALDGEDALRPIAELAAEFAPLLDKARHIGCRIAIENHFNYPSRRMVDLLSLIDDDRLGVCLDVANSICAGEWPMETVSILSPHAINLHLKDYEIVPDFYGAGFTITGRPLGQGRIDADAVLRALPRHDDSMSVIVEHWMPFQSDFETTGRMEREWSAANLATARKAIARRDPQR</sequence>
<dbReference type="InterPro" id="IPR036237">
    <property type="entry name" value="Xyl_isomerase-like_sf"/>
</dbReference>
<dbReference type="RefSeq" id="WP_089345219.1">
    <property type="nucleotide sequence ID" value="NZ_CP067132.1"/>
</dbReference>
<reference evidence="2 3" key="1">
    <citation type="submission" date="2017-07" db="EMBL/GenBank/DDBJ databases">
        <authorList>
            <person name="Sun Z.S."/>
            <person name="Albrecht U."/>
            <person name="Echele G."/>
            <person name="Lee C.C."/>
        </authorList>
    </citation>
    <scope>NUCLEOTIDE SEQUENCE [LARGE SCALE GENOMIC DNA]</scope>
    <source>
        <strain evidence="2 3">DSM 14827</strain>
    </source>
</reference>
<accession>A0A239Q092</accession>
<dbReference type="GO" id="GO:0016853">
    <property type="term" value="F:isomerase activity"/>
    <property type="evidence" value="ECO:0007669"/>
    <property type="project" value="UniProtKB-KW"/>
</dbReference>
<dbReference type="Pfam" id="PF01261">
    <property type="entry name" value="AP_endonuc_2"/>
    <property type="match status" value="1"/>
</dbReference>
<dbReference type="PANTHER" id="PTHR12110:SF53">
    <property type="entry name" value="BLR5974 PROTEIN"/>
    <property type="match status" value="1"/>
</dbReference>
<feature type="domain" description="Xylose isomerase-like TIM barrel" evidence="1">
    <location>
        <begin position="60"/>
        <end position="240"/>
    </location>
</feature>
<organism evidence="2 3">
    <name type="scientific">Paracoccus seriniphilus</name>
    <dbReference type="NCBI Taxonomy" id="184748"/>
    <lineage>
        <taxon>Bacteria</taxon>
        <taxon>Pseudomonadati</taxon>
        <taxon>Pseudomonadota</taxon>
        <taxon>Alphaproteobacteria</taxon>
        <taxon>Rhodobacterales</taxon>
        <taxon>Paracoccaceae</taxon>
        <taxon>Paracoccus</taxon>
    </lineage>
</organism>
<proteinExistence type="predicted"/>
<evidence type="ECO:0000313" key="2">
    <source>
        <dbReference type="EMBL" id="SNT75758.1"/>
    </source>
</evidence>
<gene>
    <name evidence="2" type="ORF">SAMN05444959_1139</name>
</gene>
<dbReference type="PANTHER" id="PTHR12110">
    <property type="entry name" value="HYDROXYPYRUVATE ISOMERASE"/>
    <property type="match status" value="1"/>
</dbReference>
<name>A0A239Q092_9RHOB</name>
<keyword evidence="2" id="KW-0413">Isomerase</keyword>